<gene>
    <name evidence="2" type="ORF">ATOP_11660</name>
</gene>
<feature type="transmembrane region" description="Helical" evidence="1">
    <location>
        <begin position="50"/>
        <end position="77"/>
    </location>
</feature>
<proteinExistence type="predicted"/>
<keyword evidence="1" id="KW-0812">Transmembrane</keyword>
<evidence type="ECO:0000313" key="2">
    <source>
        <dbReference type="EMBL" id="GJM55511.1"/>
    </source>
</evidence>
<dbReference type="RefSeq" id="WP_135977213.1">
    <property type="nucleotide sequence ID" value="NZ_BQKC01000001.1"/>
</dbReference>
<protein>
    <submittedName>
        <fullName evidence="2">Uncharacterized protein</fullName>
    </submittedName>
</protein>
<accession>A0AAV5B4P3</accession>
<keyword evidence="3" id="KW-1185">Reference proteome</keyword>
<keyword evidence="1" id="KW-0472">Membrane</keyword>
<feature type="transmembrane region" description="Helical" evidence="1">
    <location>
        <begin position="98"/>
        <end position="115"/>
    </location>
</feature>
<name>A0AAV5B4P3_9ACTN</name>
<organism evidence="2 3">
    <name type="scientific">Granulimonas faecalis</name>
    <dbReference type="NCBI Taxonomy" id="2894155"/>
    <lineage>
        <taxon>Bacteria</taxon>
        <taxon>Bacillati</taxon>
        <taxon>Actinomycetota</taxon>
        <taxon>Coriobacteriia</taxon>
        <taxon>Coriobacteriales</taxon>
        <taxon>Kribbibacteriaceae</taxon>
        <taxon>Granulimonas</taxon>
    </lineage>
</organism>
<feature type="transmembrane region" description="Helical" evidence="1">
    <location>
        <begin position="135"/>
        <end position="158"/>
    </location>
</feature>
<evidence type="ECO:0000313" key="3">
    <source>
        <dbReference type="Proteomes" id="UP001055025"/>
    </source>
</evidence>
<dbReference type="EMBL" id="BQKC01000001">
    <property type="protein sequence ID" value="GJM55511.1"/>
    <property type="molecule type" value="Genomic_DNA"/>
</dbReference>
<evidence type="ECO:0000256" key="1">
    <source>
        <dbReference type="SAM" id="Phobius"/>
    </source>
</evidence>
<comment type="caution">
    <text evidence="2">The sequence shown here is derived from an EMBL/GenBank/DDBJ whole genome shotgun (WGS) entry which is preliminary data.</text>
</comment>
<sequence>MVGSARIRVASALVVAGAWLLSLPLAEPTLRGFFFILGTEGVASASFGDLALAYGPAVVAAAVVSPLLVAVQGFFVARFVRGDDSVPLSRGARRGVRLAVAAMVAAYGALVLWSLSHTGLASAELWATVVFGMGYRAPMVAPFPSLCALVGILAAMGWGRKAPIAEPLA</sequence>
<keyword evidence="1" id="KW-1133">Transmembrane helix</keyword>
<dbReference type="AlphaFoldDB" id="A0AAV5B4P3"/>
<dbReference type="Proteomes" id="UP001055025">
    <property type="component" value="Unassembled WGS sequence"/>
</dbReference>
<reference evidence="2" key="1">
    <citation type="journal article" date="2022" name="Int. J. Syst. Evol. Microbiol.">
        <title>Granulimonas faecalis gen. nov., sp. nov., and Leptogranulimonas caecicola gen. nov., sp. nov., novel lactate-producing Atopobiaceae bacteria isolated from mouse intestines, and an emended description of the family Atopobiaceae.</title>
        <authorList>
            <person name="Morinaga K."/>
            <person name="Kusada H."/>
            <person name="Sakamoto S."/>
            <person name="Murakami T."/>
            <person name="Toyoda A."/>
            <person name="Mori H."/>
            <person name="Meng X.Y."/>
            <person name="Takashino M."/>
            <person name="Murotomi K."/>
            <person name="Tamaki H."/>
        </authorList>
    </citation>
    <scope>NUCLEOTIDE SEQUENCE</scope>
    <source>
        <strain evidence="2">OPF53</strain>
    </source>
</reference>